<dbReference type="PANTHER" id="PTHR42755">
    <property type="entry name" value="3-DEOXY-MANNO-OCTULOSONATE CYTIDYLYLTRANSFERASE"/>
    <property type="match status" value="1"/>
</dbReference>
<dbReference type="EMBL" id="JANIDV010000001">
    <property type="protein sequence ID" value="MCX5615833.1"/>
    <property type="molecule type" value="Genomic_DNA"/>
</dbReference>
<keyword evidence="8" id="KW-1003">Cell membrane</keyword>
<evidence type="ECO:0000313" key="11">
    <source>
        <dbReference type="Proteomes" id="UP001165633"/>
    </source>
</evidence>
<evidence type="ECO:0000259" key="9">
    <source>
        <dbReference type="Pfam" id="PF04413"/>
    </source>
</evidence>
<dbReference type="Proteomes" id="UP001165633">
    <property type="component" value="Unassembled WGS sequence"/>
</dbReference>
<evidence type="ECO:0000256" key="1">
    <source>
        <dbReference type="ARBA" id="ARBA00003394"/>
    </source>
</evidence>
<evidence type="ECO:0000256" key="7">
    <source>
        <dbReference type="ARBA" id="ARBA00049183"/>
    </source>
</evidence>
<dbReference type="Pfam" id="PF04413">
    <property type="entry name" value="Glycos_transf_N"/>
    <property type="match status" value="1"/>
</dbReference>
<evidence type="ECO:0000256" key="2">
    <source>
        <dbReference type="ARBA" id="ARBA00004713"/>
    </source>
</evidence>
<gene>
    <name evidence="10" type="ORF">NQF87_02400</name>
</gene>
<evidence type="ECO:0000256" key="6">
    <source>
        <dbReference type="ARBA" id="ARBA00031445"/>
    </source>
</evidence>
<comment type="function">
    <text evidence="1 8">Involved in lipopolysaccharide (LPS) biosynthesis. Catalyzes the transfer of 3-deoxy-D-manno-octulosonate (Kdo) residue(s) from CMP-Kdo to lipid IV(A), the tetraacyldisaccharide-1,4'-bisphosphate precursor of lipid A.</text>
</comment>
<dbReference type="PANTHER" id="PTHR42755:SF1">
    <property type="entry name" value="3-DEOXY-D-MANNO-OCTULOSONIC ACID TRANSFERASE, MITOCHONDRIAL-RELATED"/>
    <property type="match status" value="1"/>
</dbReference>
<dbReference type="InterPro" id="IPR038107">
    <property type="entry name" value="Glycos_transf_N_sf"/>
</dbReference>
<reference evidence="10" key="1">
    <citation type="submission" date="2022-07" db="EMBL/GenBank/DDBJ databases">
        <title>Bombella genomes.</title>
        <authorList>
            <person name="Harer L."/>
            <person name="Styblova S."/>
            <person name="Ehrmann M."/>
        </authorList>
    </citation>
    <scope>NUCLEOTIDE SEQUENCE</scope>
    <source>
        <strain evidence="10">TMW 2.2559</strain>
    </source>
</reference>
<sequence>MRSFPPSGSSPDPVLWLWSLIGHILTPWLHHHAHKRARQGKEIRSRLPERFGIPGADRPPTDKPLVWFHAASVGESLCVLPVAEQLLKDCPELTILMTTATLTGAQTVTSHSATGTGRLIHQLIPYDAPHLLRRFLTYWQPLGLVLTESELWPGLLCLCQRTQLPVMLLNGRLSPRSAARWRLAAPLLRHLMRPLCWIMPRSTEDARSFSRFGVGHRLLSPADLKEDSPPLPADETEVAFLRQKIGHRSVFVAASTHPGEEEIIVEAVRQARETRPDLLTIIIPRHPERGMVLASQYHAPQRSRRQMPAPEDTLWIIDTLGELGLFFRLADRVLIGNSLCLPGGGHNPLESLRFQCPTAIGPYMQNWADLCTRHAASLHRIENVNSLVRWLLVPCFFKSQFLYKNYAISKAVRHIKDTVLPNKAHA</sequence>
<dbReference type="Gene3D" id="3.40.50.2000">
    <property type="entry name" value="Glycogen Phosphorylase B"/>
    <property type="match status" value="1"/>
</dbReference>
<dbReference type="SUPFAM" id="SSF53756">
    <property type="entry name" value="UDP-Glycosyltransferase/glycogen phosphorylase"/>
    <property type="match status" value="1"/>
</dbReference>
<feature type="domain" description="3-deoxy-D-manno-octulosonic-acid transferase N-terminal" evidence="9">
    <location>
        <begin position="46"/>
        <end position="225"/>
    </location>
</feature>
<comment type="pathway">
    <text evidence="2 8">Bacterial outer membrane biogenesis; LPS core biosynthesis.</text>
</comment>
<evidence type="ECO:0000256" key="8">
    <source>
        <dbReference type="RuleBase" id="RU365103"/>
    </source>
</evidence>
<comment type="caution">
    <text evidence="10">The sequence shown here is derived from an EMBL/GenBank/DDBJ whole genome shotgun (WGS) entry which is preliminary data.</text>
</comment>
<organism evidence="10 11">
    <name type="scientific">Bombella dulcis</name>
    <dbReference type="NCBI Taxonomy" id="2967339"/>
    <lineage>
        <taxon>Bacteria</taxon>
        <taxon>Pseudomonadati</taxon>
        <taxon>Pseudomonadota</taxon>
        <taxon>Alphaproteobacteria</taxon>
        <taxon>Acetobacterales</taxon>
        <taxon>Acetobacteraceae</taxon>
        <taxon>Bombella</taxon>
    </lineage>
</organism>
<comment type="similarity">
    <text evidence="8">Belongs to the glycosyltransferase group 1 family.</text>
</comment>
<evidence type="ECO:0000256" key="5">
    <source>
        <dbReference type="ARBA" id="ARBA00022679"/>
    </source>
</evidence>
<proteinExistence type="inferred from homology"/>
<dbReference type="InterPro" id="IPR039901">
    <property type="entry name" value="Kdotransferase"/>
</dbReference>
<dbReference type="Gene3D" id="3.40.50.11720">
    <property type="entry name" value="3-Deoxy-D-manno-octulosonic-acid transferase, N-terminal domain"/>
    <property type="match status" value="1"/>
</dbReference>
<evidence type="ECO:0000256" key="4">
    <source>
        <dbReference type="ARBA" id="ARBA00019077"/>
    </source>
</evidence>
<comment type="subcellular location">
    <subcellularLocation>
        <location evidence="8">Cell membrane</location>
    </subcellularLocation>
</comment>
<keyword evidence="8" id="KW-0448">Lipopolysaccharide biosynthesis</keyword>
<evidence type="ECO:0000313" key="10">
    <source>
        <dbReference type="EMBL" id="MCX5615833.1"/>
    </source>
</evidence>
<keyword evidence="11" id="KW-1185">Reference proteome</keyword>
<dbReference type="RefSeq" id="WP_266126820.1">
    <property type="nucleotide sequence ID" value="NZ_JANIDV010000001.1"/>
</dbReference>
<keyword evidence="5 8" id="KW-0808">Transferase</keyword>
<dbReference type="EC" id="2.4.99.12" evidence="3 8"/>
<accession>A0ABT3WAK2</accession>
<dbReference type="GO" id="GO:0016740">
    <property type="term" value="F:transferase activity"/>
    <property type="evidence" value="ECO:0007669"/>
    <property type="project" value="UniProtKB-KW"/>
</dbReference>
<name>A0ABT3WAK2_9PROT</name>
<dbReference type="InterPro" id="IPR007507">
    <property type="entry name" value="Glycos_transf_N"/>
</dbReference>
<protein>
    <recommendedName>
        <fullName evidence="4 8">3-deoxy-D-manno-octulosonic acid transferase</fullName>
        <shortName evidence="8">Kdo transferase</shortName>
        <ecNumber evidence="3 8">2.4.99.12</ecNumber>
    </recommendedName>
    <alternativeName>
        <fullName evidence="6 8">Lipid IV(A) 3-deoxy-D-manno-octulosonic acid transferase</fullName>
    </alternativeName>
</protein>
<evidence type="ECO:0000256" key="3">
    <source>
        <dbReference type="ARBA" id="ARBA00012621"/>
    </source>
</evidence>
<comment type="catalytic activity">
    <reaction evidence="7 8">
        <text>lipid IVA (E. coli) + CMP-3-deoxy-beta-D-manno-octulosonate = alpha-Kdo-(2-&gt;6)-lipid IVA (E. coli) + CMP + H(+)</text>
        <dbReference type="Rhea" id="RHEA:28066"/>
        <dbReference type="ChEBI" id="CHEBI:15378"/>
        <dbReference type="ChEBI" id="CHEBI:58603"/>
        <dbReference type="ChEBI" id="CHEBI:60364"/>
        <dbReference type="ChEBI" id="CHEBI:60377"/>
        <dbReference type="ChEBI" id="CHEBI:85987"/>
        <dbReference type="EC" id="2.4.99.12"/>
    </reaction>
</comment>
<keyword evidence="8" id="KW-0472">Membrane</keyword>